<dbReference type="OrthoDB" id="3674914at2759"/>
<gene>
    <name evidence="3" type="ORF">BCR35DRAFT_334733</name>
</gene>
<dbReference type="PROSITE" id="PS50181">
    <property type="entry name" value="FBOX"/>
    <property type="match status" value="1"/>
</dbReference>
<evidence type="ECO:0000313" key="3">
    <source>
        <dbReference type="EMBL" id="ORY63799.1"/>
    </source>
</evidence>
<dbReference type="InterPro" id="IPR032675">
    <property type="entry name" value="LRR_dom_sf"/>
</dbReference>
<feature type="compositionally biased region" description="Basic and acidic residues" evidence="1">
    <location>
        <begin position="1"/>
        <end position="16"/>
    </location>
</feature>
<sequence length="396" mass="43635">MHSKDSKLKQGSREMKQVTPSSLEALPSAFSSLSLDIPKPKTFNDLPDELLDDIASHLASSDPEDLVNLSLVEQRLYEPARRAMIWKASGLTSIMAFADLLLSRPELGRLVRGLRLEGRATTEPEDESPLVGRAMACVLEECPGMVELDIAGIKAETLSEREVLSSVGRLRQLQELHFDEKGVSLTGLGLFGPALSSCSSLRLTLADVEDCDTSALPSFPACAIRQLELQFNNQPLDFIQVVLSFLASATTRLQITIWHLPPLSFAELDEFLPSYIENASSFSLLILSKSLPDSWKALRLPEHAGWLYHTSTAYLGPLGSRPPNASDWTVHPAQLRVGRWDDVGQGMDEDIQGWIQSGRSILPTTVWAKRGRDWTASDVAALERLAGFICAKVVWM</sequence>
<dbReference type="Gene3D" id="3.80.10.10">
    <property type="entry name" value="Ribonuclease Inhibitor"/>
    <property type="match status" value="1"/>
</dbReference>
<reference evidence="3 4" key="1">
    <citation type="submission" date="2016-07" db="EMBL/GenBank/DDBJ databases">
        <title>Pervasive Adenine N6-methylation of Active Genes in Fungi.</title>
        <authorList>
            <consortium name="DOE Joint Genome Institute"/>
            <person name="Mondo S.J."/>
            <person name="Dannebaum R.O."/>
            <person name="Kuo R.C."/>
            <person name="Labutti K."/>
            <person name="Haridas S."/>
            <person name="Kuo A."/>
            <person name="Salamov A."/>
            <person name="Ahrendt S.R."/>
            <person name="Lipzen A."/>
            <person name="Sullivan W."/>
            <person name="Andreopoulos W.B."/>
            <person name="Clum A."/>
            <person name="Lindquist E."/>
            <person name="Daum C."/>
            <person name="Ramamoorthy G.K."/>
            <person name="Gryganskyi A."/>
            <person name="Culley D."/>
            <person name="Magnuson J.K."/>
            <person name="James T.Y."/>
            <person name="O'Malley M.A."/>
            <person name="Stajich J.E."/>
            <person name="Spatafora J.W."/>
            <person name="Visel A."/>
            <person name="Grigoriev I.V."/>
        </authorList>
    </citation>
    <scope>NUCLEOTIDE SEQUENCE [LARGE SCALE GENOMIC DNA]</scope>
    <source>
        <strain evidence="3 4">62-1032</strain>
    </source>
</reference>
<feature type="domain" description="F-box" evidence="2">
    <location>
        <begin position="40"/>
        <end position="89"/>
    </location>
</feature>
<protein>
    <recommendedName>
        <fullName evidence="2">F-box domain-containing protein</fullName>
    </recommendedName>
</protein>
<evidence type="ECO:0000313" key="4">
    <source>
        <dbReference type="Proteomes" id="UP000193467"/>
    </source>
</evidence>
<accession>A0A1Y2DX65</accession>
<keyword evidence="4" id="KW-1185">Reference proteome</keyword>
<organism evidence="3 4">
    <name type="scientific">Leucosporidium creatinivorum</name>
    <dbReference type="NCBI Taxonomy" id="106004"/>
    <lineage>
        <taxon>Eukaryota</taxon>
        <taxon>Fungi</taxon>
        <taxon>Dikarya</taxon>
        <taxon>Basidiomycota</taxon>
        <taxon>Pucciniomycotina</taxon>
        <taxon>Microbotryomycetes</taxon>
        <taxon>Leucosporidiales</taxon>
        <taxon>Leucosporidium</taxon>
    </lineage>
</organism>
<dbReference type="AlphaFoldDB" id="A0A1Y2DX65"/>
<dbReference type="EMBL" id="MCGR01000067">
    <property type="protein sequence ID" value="ORY63799.1"/>
    <property type="molecule type" value="Genomic_DNA"/>
</dbReference>
<proteinExistence type="predicted"/>
<dbReference type="InterPro" id="IPR036047">
    <property type="entry name" value="F-box-like_dom_sf"/>
</dbReference>
<dbReference type="Proteomes" id="UP000193467">
    <property type="component" value="Unassembled WGS sequence"/>
</dbReference>
<dbReference type="SUPFAM" id="SSF52047">
    <property type="entry name" value="RNI-like"/>
    <property type="match status" value="1"/>
</dbReference>
<dbReference type="InParanoid" id="A0A1Y2DX65"/>
<evidence type="ECO:0000256" key="1">
    <source>
        <dbReference type="SAM" id="MobiDB-lite"/>
    </source>
</evidence>
<evidence type="ECO:0000259" key="2">
    <source>
        <dbReference type="PROSITE" id="PS50181"/>
    </source>
</evidence>
<dbReference type="SUPFAM" id="SSF81383">
    <property type="entry name" value="F-box domain"/>
    <property type="match status" value="1"/>
</dbReference>
<dbReference type="InterPro" id="IPR001810">
    <property type="entry name" value="F-box_dom"/>
</dbReference>
<feature type="region of interest" description="Disordered" evidence="1">
    <location>
        <begin position="1"/>
        <end position="22"/>
    </location>
</feature>
<comment type="caution">
    <text evidence="3">The sequence shown here is derived from an EMBL/GenBank/DDBJ whole genome shotgun (WGS) entry which is preliminary data.</text>
</comment>
<name>A0A1Y2DX65_9BASI</name>